<gene>
    <name evidence="2" type="primary">SPK1_7</name>
    <name evidence="2" type="ORF">CK203_081364</name>
</gene>
<reference evidence="2 3" key="1">
    <citation type="journal article" date="2018" name="PLoS Genet.">
        <title>Population sequencing reveals clonal diversity and ancestral inbreeding in the grapevine cultivar Chardonnay.</title>
        <authorList>
            <person name="Roach M.J."/>
            <person name="Johnson D.L."/>
            <person name="Bohlmann J."/>
            <person name="van Vuuren H.J."/>
            <person name="Jones S.J."/>
            <person name="Pretorius I.S."/>
            <person name="Schmidt S.A."/>
            <person name="Borneman A.R."/>
        </authorList>
    </citation>
    <scope>NUCLEOTIDE SEQUENCE [LARGE SCALE GENOMIC DNA]</scope>
    <source>
        <strain evidence="3">cv. Chardonnay</strain>
        <tissue evidence="2">Leaf</tissue>
    </source>
</reference>
<dbReference type="AlphaFoldDB" id="A0A438CZM0"/>
<dbReference type="Pfam" id="PF06920">
    <property type="entry name" value="DHR-2_Lobe_A"/>
    <property type="match status" value="1"/>
</dbReference>
<dbReference type="InterPro" id="IPR026791">
    <property type="entry name" value="DOCK"/>
</dbReference>
<comment type="caution">
    <text evidence="2">The sequence shown here is derived from an EMBL/GenBank/DDBJ whole genome shotgun (WGS) entry which is preliminary data.</text>
</comment>
<name>A0A438CZM0_VITVI</name>
<proteinExistence type="predicted"/>
<dbReference type="EMBL" id="QGNW01001882">
    <property type="protein sequence ID" value="RVW28637.1"/>
    <property type="molecule type" value="Genomic_DNA"/>
</dbReference>
<sequence length="437" mass="49070">MPVFYNILDEMPVFYNLNAVEKREVVIVILQIVRNLDDASLVKAWQQSIARTRLFFKLLEECLILFEHRKPADSMLIGCSSRSPSGDGPVSPKYSDRLSPAINNYLSEASRQEVRPQGTPENGYLWQRVNSHLSSPSQPYSLREALAQAQSSRIGASTQALRESLHPMLRQKLELWEENLSAAVSLQVLEITEKFSTTAASHSIATDFGNLIASHPVFNLHGATLMSRENDRFLKQVAFHLLRLASSFYYFMQTARLRVMLTITLSELMSDVQVTQMKSDGTLEESGEARRLRKSLEEMADEARSHNLLRECGLPENALVVIPEKLSENQWSWSEVKYLSDSLLLALDASLEHALLASVMTMDRYSAAESFHKLALAFAPVPDLHIMWLLHLCDAHQEMQSWAEAAQCAVAVAGVVMQVNYCYGACNAIDVTDIYGV</sequence>
<dbReference type="PANTHER" id="PTHR23317:SF76">
    <property type="entry name" value="LD20667P"/>
    <property type="match status" value="1"/>
</dbReference>
<protein>
    <submittedName>
        <fullName evidence="2">Guanine nucleotide exchange factor SPIKE 1</fullName>
    </submittedName>
</protein>
<evidence type="ECO:0000313" key="2">
    <source>
        <dbReference type="EMBL" id="RVW28637.1"/>
    </source>
</evidence>
<evidence type="ECO:0000313" key="3">
    <source>
        <dbReference type="Proteomes" id="UP000288805"/>
    </source>
</evidence>
<organism evidence="2 3">
    <name type="scientific">Vitis vinifera</name>
    <name type="common">Grape</name>
    <dbReference type="NCBI Taxonomy" id="29760"/>
    <lineage>
        <taxon>Eukaryota</taxon>
        <taxon>Viridiplantae</taxon>
        <taxon>Streptophyta</taxon>
        <taxon>Embryophyta</taxon>
        <taxon>Tracheophyta</taxon>
        <taxon>Spermatophyta</taxon>
        <taxon>Magnoliopsida</taxon>
        <taxon>eudicotyledons</taxon>
        <taxon>Gunneridae</taxon>
        <taxon>Pentapetalae</taxon>
        <taxon>rosids</taxon>
        <taxon>Vitales</taxon>
        <taxon>Vitaceae</taxon>
        <taxon>Viteae</taxon>
        <taxon>Vitis</taxon>
    </lineage>
</organism>
<dbReference type="GO" id="GO:0007264">
    <property type="term" value="P:small GTPase-mediated signal transduction"/>
    <property type="evidence" value="ECO:0007669"/>
    <property type="project" value="InterPro"/>
</dbReference>
<dbReference type="Gene3D" id="1.25.40.410">
    <property type="match status" value="1"/>
</dbReference>
<feature type="domain" description="DOCKER Lobe A" evidence="1">
    <location>
        <begin position="372"/>
        <end position="419"/>
    </location>
</feature>
<dbReference type="InterPro" id="IPR046769">
    <property type="entry name" value="DOCKER_Lobe_A"/>
</dbReference>
<dbReference type="Proteomes" id="UP000288805">
    <property type="component" value="Unassembled WGS sequence"/>
</dbReference>
<dbReference type="InterPro" id="IPR043161">
    <property type="entry name" value="DOCK_C_lobe_A"/>
</dbReference>
<dbReference type="GO" id="GO:0005085">
    <property type="term" value="F:guanyl-nucleotide exchange factor activity"/>
    <property type="evidence" value="ECO:0007669"/>
    <property type="project" value="InterPro"/>
</dbReference>
<accession>A0A438CZM0</accession>
<evidence type="ECO:0000259" key="1">
    <source>
        <dbReference type="Pfam" id="PF06920"/>
    </source>
</evidence>
<dbReference type="PANTHER" id="PTHR23317">
    <property type="entry name" value="DEDICATOR OF CYTOKINESIS DOCK"/>
    <property type="match status" value="1"/>
</dbReference>